<feature type="compositionally biased region" description="Basic and acidic residues" evidence="1">
    <location>
        <begin position="808"/>
        <end position="824"/>
    </location>
</feature>
<feature type="compositionally biased region" description="Acidic residues" evidence="1">
    <location>
        <begin position="855"/>
        <end position="864"/>
    </location>
</feature>
<reference evidence="2" key="1">
    <citation type="submission" date="2021-01" db="EMBL/GenBank/DDBJ databases">
        <title>Adiantum capillus-veneris genome.</title>
        <authorList>
            <person name="Fang Y."/>
            <person name="Liao Q."/>
        </authorList>
    </citation>
    <scope>NUCLEOTIDE SEQUENCE</scope>
    <source>
        <strain evidence="2">H3</strain>
        <tissue evidence="2">Leaf</tissue>
    </source>
</reference>
<gene>
    <name evidence="2" type="ORF">GOP47_0006301</name>
</gene>
<dbReference type="Proteomes" id="UP000886520">
    <property type="component" value="Chromosome 6"/>
</dbReference>
<feature type="region of interest" description="Disordered" evidence="1">
    <location>
        <begin position="910"/>
        <end position="931"/>
    </location>
</feature>
<feature type="compositionally biased region" description="Basic residues" evidence="1">
    <location>
        <begin position="667"/>
        <end position="681"/>
    </location>
</feature>
<feature type="region of interest" description="Disordered" evidence="1">
    <location>
        <begin position="763"/>
        <end position="891"/>
    </location>
</feature>
<evidence type="ECO:0000313" key="2">
    <source>
        <dbReference type="EMBL" id="KAI5078630.1"/>
    </source>
</evidence>
<sequence>MDFLTRVLSGNSRIKERTREAEYINEAFKSSLDDLKNLLLSDESDDVGTLLDMVYESSFPEEQIFMKAPSKVRLRSKKEMIVRLLIGLDALGVPVMADMLVYIKKHGVEGIAGTLVTLLELMSPLLDGKQAPDFTTDDVLNAMDSEWHSTSGIGSPLLNVIASATSSPRVSAASAGDSPFPSFIAASPFRRALSEKSMLVSRAQELGAKTILDKTASTKSSAQPTLTSSVSTQYPSSNQSSHFDEVLAYIPPITLPPVEERPSCPSSREGSPKQGLQKKHRRKSSSLRQLLTEESMEELKSETSVGAPSKRNSRNSSKRRNSSEFTKFALNVSGSSSPFLTRCASYNEVSGNHRIPNIDDEHMDISRPRRASSQVSPSIDKDPFVWSEDAGGFNVDFSNDNEMAQNSVTSTTSNAAMEHVDDAGMRKSPDIDTTTMRDSDLPLASTLPHQDNKETFAPHSNVPILIESACPLPEMKDNLHADSHVQRCINESPSAHPLLQNTQNPTLHSNGPTIDQNSHSLPENVANSAHSALTTQDEGILPLPGITMEECAAQSTIIPTSDESTLPLKEKTESFTARGDESDLPLQDNMHNASACTNESTVDERTLPVLAENAASCSNIDPSIEVDSTLPLQNNTQNSDRKASSTIADELQRLHAMEAPADDLSQSKRKNVSHHGTYHQRSRSDSMPLRSPFKPEAMKEEEFMNGSQSDGYSAANLRRRFAERLGVVTASMDSLMMQQGGPGGSPDRVMEVVLLQETMPWIRMNDGGCKEGEDSEGKQLEKVSSSSSDFESISTTSSSSSSTEVDDGGLHEREVEAESEKDDHDEGETPAASPHSTSEAIGQEEKPHKTASESPYDDEEDAENAPELLAEYHVQDERKLDVPQGYSPSHEGFEFQEILSPLVLPASSNHADISEHLPGPSHEKVSNGDLGVTSHTTALLNERLSGSKDDHGDSPRHSMQHGDADLEVAAIAFPGEANDTGHLHRAQATRSMNASEQDPSLVSHGEEDISDAESSRPLDQSDKACLYLSSQVLPNLDATSMNNNLWEEKLDMYDVEETSYHEPLPVISSLQEDDERGLNEDKDGQAQMPKALELIEQDDGSELENRGLGADHCLPETTILPTFSAVIGERDGIEDVQHSVPFNSHEAHQQLPVDGSSELEERLKYSDSQFEQLLSELHSTEEEATLHAAGLVDVRSGTEGRLTNDKLEKELVEDEAYKMQSNVGDLSPENRSILSDTGDLGLKNENMTSAVEHLGHFDTEDRILDKKYDGRDMHLGTEPLQFDSQLGHENIQPVVGDLRFEEKTDTDLQRDFVDREGQFIIGGPGPIAALGERNCSLDSDLVNETSSPEERLQSSKVVYEANTDKFGMRPYSLESKVLASAEEGHEKVPIEGGSYTACERVNVNLDEKNQEGIYPLDVEDVLHEEKLGKPCWEASQALDVSSAFPLQVDDSDAQKSSVAPQMATNFTERVGDKLHMKLSHAFEKASREEDGAGTMDDQGPVHGHPTYVATLNHAEEQGHVLNQPAATLHDLHLDRWEIDRNVGEPKRKHSYVQKLAHGCLSCCRGPHVNS</sequence>
<dbReference type="OrthoDB" id="1939731at2759"/>
<feature type="compositionally biased region" description="Polar residues" evidence="1">
    <location>
        <begin position="589"/>
        <end position="600"/>
    </location>
</feature>
<organism evidence="2 3">
    <name type="scientific">Adiantum capillus-veneris</name>
    <name type="common">Maidenhair fern</name>
    <dbReference type="NCBI Taxonomy" id="13818"/>
    <lineage>
        <taxon>Eukaryota</taxon>
        <taxon>Viridiplantae</taxon>
        <taxon>Streptophyta</taxon>
        <taxon>Embryophyta</taxon>
        <taxon>Tracheophyta</taxon>
        <taxon>Polypodiopsida</taxon>
        <taxon>Polypodiidae</taxon>
        <taxon>Polypodiales</taxon>
        <taxon>Pteridineae</taxon>
        <taxon>Pteridaceae</taxon>
        <taxon>Vittarioideae</taxon>
        <taxon>Adiantum</taxon>
    </lineage>
</organism>
<name>A0A9D4V2L4_ADICA</name>
<proteinExistence type="predicted"/>
<feature type="compositionally biased region" description="Basic and acidic residues" evidence="1">
    <location>
        <begin position="768"/>
        <end position="781"/>
    </location>
</feature>
<feature type="region of interest" description="Disordered" evidence="1">
    <location>
        <begin position="659"/>
        <end position="692"/>
    </location>
</feature>
<feature type="compositionally biased region" description="Low complexity" evidence="1">
    <location>
        <begin position="784"/>
        <end position="803"/>
    </location>
</feature>
<evidence type="ECO:0000256" key="1">
    <source>
        <dbReference type="SAM" id="MobiDB-lite"/>
    </source>
</evidence>
<feature type="region of interest" description="Disordered" evidence="1">
    <location>
        <begin position="495"/>
        <end position="522"/>
    </location>
</feature>
<feature type="region of interest" description="Disordered" evidence="1">
    <location>
        <begin position="574"/>
        <end position="601"/>
    </location>
</feature>
<evidence type="ECO:0000313" key="3">
    <source>
        <dbReference type="Proteomes" id="UP000886520"/>
    </source>
</evidence>
<comment type="caution">
    <text evidence="2">The sequence shown here is derived from an EMBL/GenBank/DDBJ whole genome shotgun (WGS) entry which is preliminary data.</text>
</comment>
<feature type="compositionally biased region" description="Basic residues" evidence="1">
    <location>
        <begin position="311"/>
        <end position="320"/>
    </location>
</feature>
<dbReference type="EMBL" id="JABFUD020000006">
    <property type="protein sequence ID" value="KAI5078630.1"/>
    <property type="molecule type" value="Genomic_DNA"/>
</dbReference>
<feature type="compositionally biased region" description="Basic residues" evidence="1">
    <location>
        <begin position="276"/>
        <end position="285"/>
    </location>
</feature>
<protein>
    <submittedName>
        <fullName evidence="2">Uncharacterized protein</fullName>
    </submittedName>
</protein>
<feature type="compositionally biased region" description="Polar residues" evidence="1">
    <location>
        <begin position="988"/>
        <end position="1000"/>
    </location>
</feature>
<feature type="region of interest" description="Disordered" evidence="1">
    <location>
        <begin position="257"/>
        <end position="322"/>
    </location>
</feature>
<accession>A0A9D4V2L4</accession>
<feature type="region of interest" description="Disordered" evidence="1">
    <location>
        <begin position="986"/>
        <end position="1018"/>
    </location>
</feature>
<feature type="region of interest" description="Disordered" evidence="1">
    <location>
        <begin position="215"/>
        <end position="239"/>
    </location>
</feature>
<keyword evidence="3" id="KW-1185">Reference proteome</keyword>